<protein>
    <submittedName>
        <fullName evidence="2">Uncharacterized protein</fullName>
    </submittedName>
</protein>
<proteinExistence type="predicted"/>
<dbReference type="EMBL" id="JANVFU010000003">
    <property type="protein sequence ID" value="KAJ3747076.1"/>
    <property type="molecule type" value="Genomic_DNA"/>
</dbReference>
<keyword evidence="3" id="KW-1185">Reference proteome</keyword>
<evidence type="ECO:0000313" key="3">
    <source>
        <dbReference type="Proteomes" id="UP001142393"/>
    </source>
</evidence>
<evidence type="ECO:0000313" key="2">
    <source>
        <dbReference type="EMBL" id="KAJ3747076.1"/>
    </source>
</evidence>
<feature type="coiled-coil region" evidence="1">
    <location>
        <begin position="165"/>
        <end position="240"/>
    </location>
</feature>
<dbReference type="AlphaFoldDB" id="A0A9W8P4T6"/>
<comment type="caution">
    <text evidence="2">The sequence shown here is derived from an EMBL/GenBank/DDBJ whole genome shotgun (WGS) entry which is preliminary data.</text>
</comment>
<reference evidence="2 3" key="1">
    <citation type="journal article" date="2023" name="Proc. Natl. Acad. Sci. U.S.A.">
        <title>A global phylogenomic analysis of the shiitake genus Lentinula.</title>
        <authorList>
            <person name="Sierra-Patev S."/>
            <person name="Min B."/>
            <person name="Naranjo-Ortiz M."/>
            <person name="Looney B."/>
            <person name="Konkel Z."/>
            <person name="Slot J.C."/>
            <person name="Sakamoto Y."/>
            <person name="Steenwyk J.L."/>
            <person name="Rokas A."/>
            <person name="Carro J."/>
            <person name="Camarero S."/>
            <person name="Ferreira P."/>
            <person name="Molpeceres G."/>
            <person name="Ruiz-Duenas F.J."/>
            <person name="Serrano A."/>
            <person name="Henrissat B."/>
            <person name="Drula E."/>
            <person name="Hughes K.W."/>
            <person name="Mata J.L."/>
            <person name="Ishikawa N.K."/>
            <person name="Vargas-Isla R."/>
            <person name="Ushijima S."/>
            <person name="Smith C.A."/>
            <person name="Donoghue J."/>
            <person name="Ahrendt S."/>
            <person name="Andreopoulos W."/>
            <person name="He G."/>
            <person name="LaButti K."/>
            <person name="Lipzen A."/>
            <person name="Ng V."/>
            <person name="Riley R."/>
            <person name="Sandor L."/>
            <person name="Barry K."/>
            <person name="Martinez A.T."/>
            <person name="Xiao Y."/>
            <person name="Gibbons J.G."/>
            <person name="Terashima K."/>
            <person name="Grigoriev I.V."/>
            <person name="Hibbett D."/>
        </authorList>
    </citation>
    <scope>NUCLEOTIDE SEQUENCE [LARGE SCALE GENOMIC DNA]</scope>
    <source>
        <strain evidence="2 3">TFB7810</strain>
    </source>
</reference>
<name>A0A9W8P4T6_9AGAR</name>
<gene>
    <name evidence="2" type="ORF">DFH05DRAFT_1457515</name>
</gene>
<dbReference type="Proteomes" id="UP001142393">
    <property type="component" value="Unassembled WGS sequence"/>
</dbReference>
<sequence length="308" mass="34436">MTTPANDSDNSICINPERPTFSYQRSLPFKDYAGPCAQCLHLSSVQNLEEIKQDASAPSCEGCGAIVMFMLSTAKFRGTCKRKVLPAGPVTATKELQAKKQAARSDAIANCILSRAVATAAAAAAVQSSECLNELIAHWNVRWEKSLRESLSVLRKKSSYWEGQAEVARQKVKEAEAERDRMVTARDREIISRDVVEKDKEIMEWQQEAKRQKKNVEETVVGMKEQIKDYQQRLHTMKAKVSRIPNRLSTAVNRVTRIYNVKADEQQKYLLKADGCNGTIPDDARAVICDLVSINAVPANKVTCVFKR</sequence>
<accession>A0A9W8P4T6</accession>
<organism evidence="2 3">
    <name type="scientific">Lentinula detonsa</name>
    <dbReference type="NCBI Taxonomy" id="2804962"/>
    <lineage>
        <taxon>Eukaryota</taxon>
        <taxon>Fungi</taxon>
        <taxon>Dikarya</taxon>
        <taxon>Basidiomycota</taxon>
        <taxon>Agaricomycotina</taxon>
        <taxon>Agaricomycetes</taxon>
        <taxon>Agaricomycetidae</taxon>
        <taxon>Agaricales</taxon>
        <taxon>Marasmiineae</taxon>
        <taxon>Omphalotaceae</taxon>
        <taxon>Lentinula</taxon>
    </lineage>
</organism>
<keyword evidence="1" id="KW-0175">Coiled coil</keyword>
<evidence type="ECO:0000256" key="1">
    <source>
        <dbReference type="SAM" id="Coils"/>
    </source>
</evidence>